<dbReference type="AlphaFoldDB" id="A0A4Z2HQI6"/>
<sequence length="167" mass="18341">MVPEDGVGRGPPRCFDRGLAPEESAEGDGPDEEIAVRIPMSFMSSKISLMASAGSGSLLACGRRRGGQRMNEAGSICSHSEADLLRAVFLDRLQPAQSVLSSLHYHQLCVQQQQEAAFSKTLEQVTVYFLHRTKRQMGRVCAYLGRSHILWWSAQESPCSGFLPTDL</sequence>
<name>A0A4Z2HQI6_9TELE</name>
<gene>
    <name evidence="2" type="ORF">EYF80_021589</name>
</gene>
<dbReference type="EMBL" id="SRLO01000194">
    <property type="protein sequence ID" value="TNN68106.1"/>
    <property type="molecule type" value="Genomic_DNA"/>
</dbReference>
<accession>A0A4Z2HQI6</accession>
<organism evidence="2 3">
    <name type="scientific">Liparis tanakae</name>
    <name type="common">Tanaka's snailfish</name>
    <dbReference type="NCBI Taxonomy" id="230148"/>
    <lineage>
        <taxon>Eukaryota</taxon>
        <taxon>Metazoa</taxon>
        <taxon>Chordata</taxon>
        <taxon>Craniata</taxon>
        <taxon>Vertebrata</taxon>
        <taxon>Euteleostomi</taxon>
        <taxon>Actinopterygii</taxon>
        <taxon>Neopterygii</taxon>
        <taxon>Teleostei</taxon>
        <taxon>Neoteleostei</taxon>
        <taxon>Acanthomorphata</taxon>
        <taxon>Eupercaria</taxon>
        <taxon>Perciformes</taxon>
        <taxon>Cottioidei</taxon>
        <taxon>Cottales</taxon>
        <taxon>Liparidae</taxon>
        <taxon>Liparis</taxon>
    </lineage>
</organism>
<feature type="region of interest" description="Disordered" evidence="1">
    <location>
        <begin position="1"/>
        <end position="30"/>
    </location>
</feature>
<keyword evidence="3" id="KW-1185">Reference proteome</keyword>
<protein>
    <submittedName>
        <fullName evidence="2">Uncharacterized protein</fullName>
    </submittedName>
</protein>
<evidence type="ECO:0000256" key="1">
    <source>
        <dbReference type="SAM" id="MobiDB-lite"/>
    </source>
</evidence>
<dbReference type="Proteomes" id="UP000314294">
    <property type="component" value="Unassembled WGS sequence"/>
</dbReference>
<comment type="caution">
    <text evidence="2">The sequence shown here is derived from an EMBL/GenBank/DDBJ whole genome shotgun (WGS) entry which is preliminary data.</text>
</comment>
<reference evidence="2 3" key="1">
    <citation type="submission" date="2019-03" db="EMBL/GenBank/DDBJ databases">
        <title>First draft genome of Liparis tanakae, snailfish: a comprehensive survey of snailfish specific genes.</title>
        <authorList>
            <person name="Kim W."/>
            <person name="Song I."/>
            <person name="Jeong J.-H."/>
            <person name="Kim D."/>
            <person name="Kim S."/>
            <person name="Ryu S."/>
            <person name="Song J.Y."/>
            <person name="Lee S.K."/>
        </authorList>
    </citation>
    <scope>NUCLEOTIDE SEQUENCE [LARGE SCALE GENOMIC DNA]</scope>
    <source>
        <tissue evidence="2">Muscle</tissue>
    </source>
</reference>
<evidence type="ECO:0000313" key="2">
    <source>
        <dbReference type="EMBL" id="TNN68106.1"/>
    </source>
</evidence>
<proteinExistence type="predicted"/>
<evidence type="ECO:0000313" key="3">
    <source>
        <dbReference type="Proteomes" id="UP000314294"/>
    </source>
</evidence>